<evidence type="ECO:0000313" key="1">
    <source>
        <dbReference type="EMBL" id="RXS74268.1"/>
    </source>
</evidence>
<dbReference type="Proteomes" id="UP000290106">
    <property type="component" value="Unassembled WGS sequence"/>
</dbReference>
<dbReference type="EMBL" id="SDKC01000001">
    <property type="protein sequence ID" value="RXS74268.1"/>
    <property type="molecule type" value="Genomic_DNA"/>
</dbReference>
<accession>A0A4Q1RFF1</accession>
<dbReference type="RefSeq" id="WP_129256968.1">
    <property type="nucleotide sequence ID" value="NZ_SDKC01000001.1"/>
</dbReference>
<dbReference type="AlphaFoldDB" id="A0A4Q1RFF1"/>
<dbReference type="Pfam" id="PF07751">
    <property type="entry name" value="Abi_2"/>
    <property type="match status" value="1"/>
</dbReference>
<sequence>MSNKIDKPKQTAPQLITKMKSKGITFKYITEEKAAEYLTDKNNYLRTAAYRKNYQKYNNGLNIGKYIDLDFSYLQELSTIDMHFRFLVSKMCLDIEHDLKVRMLKDIETDSTTDGYDIVNTFLSHNSYIIGKLEATSASPFTSDLIHKYFTVQRIYNPQKGKKENKITLYDDCPAWVLLEILTFGDFIKFDGVKFFL</sequence>
<comment type="caution">
    <text evidence="1">The sequence shown here is derived from an EMBL/GenBank/DDBJ whole genome shotgun (WGS) entry which is preliminary data.</text>
</comment>
<reference evidence="1 2" key="1">
    <citation type="submission" date="2019-01" db="EMBL/GenBank/DDBJ databases">
        <title>Blautia sp. nov. KGMB01111 isolated human feces.</title>
        <authorList>
            <person name="Park J.-E."/>
            <person name="Kim J.-S."/>
            <person name="Park S.-H."/>
        </authorList>
    </citation>
    <scope>NUCLEOTIDE SEQUENCE [LARGE SCALE GENOMIC DNA]</scope>
    <source>
        <strain evidence="1 2">KGMB01111</strain>
    </source>
</reference>
<proteinExistence type="predicted"/>
<protein>
    <submittedName>
        <fullName evidence="1">Abi family protein</fullName>
    </submittedName>
</protein>
<name>A0A4Q1RFF1_9FIRM</name>
<keyword evidence="2" id="KW-1185">Reference proteome</keyword>
<evidence type="ECO:0000313" key="2">
    <source>
        <dbReference type="Proteomes" id="UP000290106"/>
    </source>
</evidence>
<dbReference type="InterPro" id="IPR011664">
    <property type="entry name" value="Abi_system_AbiD/AbiF-like"/>
</dbReference>
<organism evidence="1 2">
    <name type="scientific">Blautia faecicola</name>
    <dbReference type="NCBI Taxonomy" id="2509240"/>
    <lineage>
        <taxon>Bacteria</taxon>
        <taxon>Bacillati</taxon>
        <taxon>Bacillota</taxon>
        <taxon>Clostridia</taxon>
        <taxon>Lachnospirales</taxon>
        <taxon>Lachnospiraceae</taxon>
        <taxon>Blautia</taxon>
    </lineage>
</organism>
<dbReference type="OrthoDB" id="5363652at2"/>
<gene>
    <name evidence="1" type="ORF">ETP43_02840</name>
</gene>